<keyword evidence="6" id="KW-1185">Reference proteome</keyword>
<dbReference type="KEGG" id="mbe:MBM_03781"/>
<gene>
    <name evidence="5" type="ORF">MBM_03781</name>
</gene>
<name>K1XYU0_MARBU</name>
<protein>
    <submittedName>
        <fullName evidence="5">RNA recognition domain-containing protein 2</fullName>
    </submittedName>
</protein>
<evidence type="ECO:0000259" key="4">
    <source>
        <dbReference type="PROSITE" id="PS50102"/>
    </source>
</evidence>
<feature type="region of interest" description="Disordered" evidence="3">
    <location>
        <begin position="1"/>
        <end position="108"/>
    </location>
</feature>
<dbReference type="Pfam" id="PF04059">
    <property type="entry name" value="RRM_2"/>
    <property type="match status" value="1"/>
</dbReference>
<dbReference type="GO" id="GO:0003723">
    <property type="term" value="F:RNA binding"/>
    <property type="evidence" value="ECO:0007669"/>
    <property type="project" value="UniProtKB-UniRule"/>
</dbReference>
<feature type="region of interest" description="Disordered" evidence="3">
    <location>
        <begin position="690"/>
        <end position="714"/>
    </location>
</feature>
<reference evidence="5 6" key="1">
    <citation type="journal article" date="2012" name="BMC Genomics">
        <title>Sequencing the genome of Marssonina brunnea reveals fungus-poplar co-evolution.</title>
        <authorList>
            <person name="Zhu S."/>
            <person name="Cao Y.-Z."/>
            <person name="Jiang C."/>
            <person name="Tan B.-Y."/>
            <person name="Wang Z."/>
            <person name="Feng S."/>
            <person name="Zhang L."/>
            <person name="Su X.-H."/>
            <person name="Brejova B."/>
            <person name="Vinar T."/>
            <person name="Xu M."/>
            <person name="Wang M.-X."/>
            <person name="Zhang S.-G."/>
            <person name="Huang M.-R."/>
            <person name="Wu R."/>
            <person name="Zhou Y."/>
        </authorList>
    </citation>
    <scope>NUCLEOTIDE SEQUENCE [LARGE SCALE GENOMIC DNA]</scope>
    <source>
        <strain evidence="5 6">MB_m1</strain>
    </source>
</reference>
<dbReference type="InterPro" id="IPR000504">
    <property type="entry name" value="RRM_dom"/>
</dbReference>
<dbReference type="PROSITE" id="PS50102">
    <property type="entry name" value="RRM"/>
    <property type="match status" value="1"/>
</dbReference>
<dbReference type="PANTHER" id="PTHR23189">
    <property type="entry name" value="RNA RECOGNITION MOTIF-CONTAINING"/>
    <property type="match status" value="1"/>
</dbReference>
<feature type="domain" description="RRM" evidence="4">
    <location>
        <begin position="523"/>
        <end position="619"/>
    </location>
</feature>
<keyword evidence="1 2" id="KW-0694">RNA-binding</keyword>
<feature type="compositionally biased region" description="Basic and acidic residues" evidence="3">
    <location>
        <begin position="695"/>
        <end position="707"/>
    </location>
</feature>
<dbReference type="CDD" id="cd12532">
    <property type="entry name" value="RRM3_MEI2_fungi"/>
    <property type="match status" value="1"/>
</dbReference>
<dbReference type="HOGENOM" id="CLU_019467_0_0_1"/>
<dbReference type="InterPro" id="IPR035979">
    <property type="entry name" value="RBD_domain_sf"/>
</dbReference>
<accession>K1XYU0</accession>
<dbReference type="SUPFAM" id="SSF54928">
    <property type="entry name" value="RNA-binding domain, RBD"/>
    <property type="match status" value="1"/>
</dbReference>
<evidence type="ECO:0000313" key="5">
    <source>
        <dbReference type="EMBL" id="EKD18009.1"/>
    </source>
</evidence>
<feature type="compositionally biased region" description="Polar residues" evidence="3">
    <location>
        <begin position="63"/>
        <end position="84"/>
    </location>
</feature>
<evidence type="ECO:0000256" key="3">
    <source>
        <dbReference type="SAM" id="MobiDB-lite"/>
    </source>
</evidence>
<dbReference type="eggNOG" id="KOG4660">
    <property type="taxonomic scope" value="Eukaryota"/>
</dbReference>
<dbReference type="InterPro" id="IPR034862">
    <property type="entry name" value="Fungal_Mei2-like_RRM3"/>
</dbReference>
<dbReference type="STRING" id="1072389.K1XYU0"/>
<dbReference type="EMBL" id="JH921434">
    <property type="protein sequence ID" value="EKD18009.1"/>
    <property type="molecule type" value="Genomic_DNA"/>
</dbReference>
<dbReference type="InParanoid" id="K1XYU0"/>
<dbReference type="OMA" id="WHRFKSD"/>
<evidence type="ECO:0000256" key="1">
    <source>
        <dbReference type="ARBA" id="ARBA00022884"/>
    </source>
</evidence>
<feature type="compositionally biased region" description="Low complexity" evidence="3">
    <location>
        <begin position="91"/>
        <end position="105"/>
    </location>
</feature>
<sequence>MSRYTTSPPSSRDDSAQGTPQTNLSMFSPEDGRGFKVSSNRSAERMPLQPQQQTMNHDPFGPSSASKSKTSEQKLSATASTFQPKQPFRVTMSSGTMGSSSTTSGFLPGTVEHLNEVIDKAGGSESPTRSSSVDLETTSGTFTTSTRLSRCIKVSDLYKSEDVMPVKLGQSGYKCKGSSRFLNQGDVAYIRLSNIVDSIPLYNAIQKDSEGLAVEYISPAVASQASPHNLPQSYTAHEGQVVLKVKYPSTRNSGKGAFELQIRDLLAVEGPIRAWQKIVATEAGIYHLVAEFEDACHAGRAIQRLNGTSVGNPADPSFICLAEHQPDVQSPILAQHGGPATTPTRRSGAAIGDQSSLSEAFGSMNIGTGQYMSNFSTPASSIVYTPASSVGYMPGTPGFSFPQGPVMMGGMYSPQQFGPMTPSQYSSNGFTYGPPPMNHQAYGSSMSYSPRANVFNSPRNMGDSRYFDEVMVGSPREEHYGRFSGRARFGGRQIGYRGRGNQVGGQHNHVEIDKIQAGLDVRTTVMLRNIPNKVDQAMLKSMMDESSFGQYDFMYLRIDFSNNCNVGYAFINFVDPLHIIEFVRARSNQKWKKFQSEKVAEVSYATIQGRDCLIQKFRNSSVMLEPAHYRPKASTSHPSIWIYTDQCQLFYTHQDQNGLAGQEEEFPASDNSSKLKRSCENAEHVGLFAPSAGQHLRDEQRRRRSQYDRGTSLAERDEFYDEGPYLGYGSY</sequence>
<dbReference type="InterPro" id="IPR007201">
    <property type="entry name" value="Mei2-like_Rrm_C"/>
</dbReference>
<dbReference type="AlphaFoldDB" id="K1XYU0"/>
<dbReference type="Gene3D" id="3.30.70.330">
    <property type="match status" value="1"/>
</dbReference>
<proteinExistence type="predicted"/>
<dbReference type="InterPro" id="IPR012677">
    <property type="entry name" value="Nucleotide-bd_a/b_plait_sf"/>
</dbReference>
<dbReference type="Proteomes" id="UP000006753">
    <property type="component" value="Unassembled WGS sequence"/>
</dbReference>
<organism evidence="5 6">
    <name type="scientific">Marssonina brunnea f. sp. multigermtubi (strain MB_m1)</name>
    <name type="common">Marssonina leaf spot fungus</name>
    <dbReference type="NCBI Taxonomy" id="1072389"/>
    <lineage>
        <taxon>Eukaryota</taxon>
        <taxon>Fungi</taxon>
        <taxon>Dikarya</taxon>
        <taxon>Ascomycota</taxon>
        <taxon>Pezizomycotina</taxon>
        <taxon>Leotiomycetes</taxon>
        <taxon>Helotiales</taxon>
        <taxon>Drepanopezizaceae</taxon>
        <taxon>Drepanopeziza</taxon>
    </lineage>
</organism>
<feature type="compositionally biased region" description="Polar residues" evidence="3">
    <location>
        <begin position="1"/>
        <end position="26"/>
    </location>
</feature>
<evidence type="ECO:0000313" key="6">
    <source>
        <dbReference type="Proteomes" id="UP000006753"/>
    </source>
</evidence>
<evidence type="ECO:0000256" key="2">
    <source>
        <dbReference type="PROSITE-ProRule" id="PRU00176"/>
    </source>
</evidence>
<dbReference type="OrthoDB" id="417481at2759"/>